<reference evidence="3" key="1">
    <citation type="journal article" date="2018" name="Nat. Microbiol.">
        <title>Leveraging single-cell genomics to expand the fungal tree of life.</title>
        <authorList>
            <person name="Ahrendt S.R."/>
            <person name="Quandt C.A."/>
            <person name="Ciobanu D."/>
            <person name="Clum A."/>
            <person name="Salamov A."/>
            <person name="Andreopoulos B."/>
            <person name="Cheng J.F."/>
            <person name="Woyke T."/>
            <person name="Pelin A."/>
            <person name="Henrissat B."/>
            <person name="Reynolds N.K."/>
            <person name="Benny G.L."/>
            <person name="Smith M.E."/>
            <person name="James T.Y."/>
            <person name="Grigoriev I.V."/>
        </authorList>
    </citation>
    <scope>NUCLEOTIDE SEQUENCE [LARGE SCALE GENOMIC DNA]</scope>
</reference>
<dbReference type="Proteomes" id="UP000269721">
    <property type="component" value="Unassembled WGS sequence"/>
</dbReference>
<feature type="compositionally biased region" description="Low complexity" evidence="1">
    <location>
        <begin position="192"/>
        <end position="202"/>
    </location>
</feature>
<dbReference type="AlphaFoldDB" id="A0A4P9WLR9"/>
<feature type="compositionally biased region" description="Low complexity" evidence="1">
    <location>
        <begin position="211"/>
        <end position="224"/>
    </location>
</feature>
<feature type="region of interest" description="Disordered" evidence="1">
    <location>
        <begin position="338"/>
        <end position="366"/>
    </location>
</feature>
<evidence type="ECO:0000256" key="1">
    <source>
        <dbReference type="SAM" id="MobiDB-lite"/>
    </source>
</evidence>
<proteinExistence type="predicted"/>
<accession>A0A4P9WLR9</accession>
<feature type="compositionally biased region" description="Basic residues" evidence="1">
    <location>
        <begin position="172"/>
        <end position="184"/>
    </location>
</feature>
<name>A0A4P9WLR9_9FUNG</name>
<evidence type="ECO:0000313" key="3">
    <source>
        <dbReference type="Proteomes" id="UP000269721"/>
    </source>
</evidence>
<feature type="compositionally biased region" description="Basic and acidic residues" evidence="1">
    <location>
        <begin position="10"/>
        <end position="19"/>
    </location>
</feature>
<evidence type="ECO:0000313" key="2">
    <source>
        <dbReference type="EMBL" id="RKO91606.1"/>
    </source>
</evidence>
<protein>
    <submittedName>
        <fullName evidence="2">Uncharacterized protein</fullName>
    </submittedName>
</protein>
<feature type="compositionally biased region" description="Basic residues" evidence="1">
    <location>
        <begin position="350"/>
        <end position="359"/>
    </location>
</feature>
<feature type="compositionally biased region" description="Basic and acidic residues" evidence="1">
    <location>
        <begin position="27"/>
        <end position="36"/>
    </location>
</feature>
<gene>
    <name evidence="2" type="ORF">BDK51DRAFT_52368</name>
</gene>
<feature type="compositionally biased region" description="Basic and acidic residues" evidence="1">
    <location>
        <begin position="43"/>
        <end position="52"/>
    </location>
</feature>
<organism evidence="2 3">
    <name type="scientific">Blyttiomyces helicus</name>
    <dbReference type="NCBI Taxonomy" id="388810"/>
    <lineage>
        <taxon>Eukaryota</taxon>
        <taxon>Fungi</taxon>
        <taxon>Fungi incertae sedis</taxon>
        <taxon>Chytridiomycota</taxon>
        <taxon>Chytridiomycota incertae sedis</taxon>
        <taxon>Chytridiomycetes</taxon>
        <taxon>Chytridiomycetes incertae sedis</taxon>
        <taxon>Blyttiomyces</taxon>
    </lineage>
</organism>
<keyword evidence="3" id="KW-1185">Reference proteome</keyword>
<feature type="region of interest" description="Disordered" evidence="1">
    <location>
        <begin position="1"/>
        <end position="232"/>
    </location>
</feature>
<sequence>MTMHIPTSKQAERVPRSSAKDTIGALARDEAGRCSRSEGLCDSVRDPLEPRSSRRTPPPYLDDGLNHSIDPEAARGPRGSDGGGAAHVAKAERQVARAAENGGGESELRRPGWWARLVNRLRGMGHARDRSAKTRPATPAPPHSAPATLTRSAPSDATSWDLAGGVDDAPSPRRHSTSPSRRRSSNALTYRTTLSSTTSASLPHTIRSLDRAPTSRTSASSPRSQHSTGSLDRALNPYRFALSFSTPCSTSSGIYPHTSTLSFSLPLTLHRPRTPASSFSLSRSISFPERPQSSTPFPHRPCLSLARATSTDGLYRAAAEIDSRVGIRRAATEIETTPSPWTFMPEPPRGGRKSRKKTHSVTLFVH</sequence>
<dbReference type="EMBL" id="KZ994992">
    <property type="protein sequence ID" value="RKO91606.1"/>
    <property type="molecule type" value="Genomic_DNA"/>
</dbReference>